<feature type="modified residue" description="4-aspartylphosphate" evidence="12">
    <location>
        <position position="52"/>
    </location>
</feature>
<keyword evidence="2" id="KW-0963">Cytoplasm</keyword>
<dbReference type="SMART" id="SM00862">
    <property type="entry name" value="Trans_reg_C"/>
    <property type="match status" value="1"/>
</dbReference>
<dbReference type="SUPFAM" id="SSF52172">
    <property type="entry name" value="CheY-like"/>
    <property type="match status" value="1"/>
</dbReference>
<feature type="DNA-binding region" description="OmpR/PhoB-type" evidence="13">
    <location>
        <begin position="125"/>
        <end position="224"/>
    </location>
</feature>
<evidence type="ECO:0000256" key="13">
    <source>
        <dbReference type="PROSITE-ProRule" id="PRU01091"/>
    </source>
</evidence>
<dbReference type="GO" id="GO:0005829">
    <property type="term" value="C:cytosol"/>
    <property type="evidence" value="ECO:0007669"/>
    <property type="project" value="TreeGrafter"/>
</dbReference>
<dbReference type="Proteomes" id="UP000246635">
    <property type="component" value="Unassembled WGS sequence"/>
</dbReference>
<evidence type="ECO:0000256" key="2">
    <source>
        <dbReference type="ARBA" id="ARBA00022490"/>
    </source>
</evidence>
<dbReference type="SMART" id="SM00448">
    <property type="entry name" value="REC"/>
    <property type="match status" value="1"/>
</dbReference>
<dbReference type="PANTHER" id="PTHR48111">
    <property type="entry name" value="REGULATOR OF RPOS"/>
    <property type="match status" value="1"/>
</dbReference>
<dbReference type="PANTHER" id="PTHR48111:SF49">
    <property type="entry name" value="HEME RESPONSE REGULATOR HSSR"/>
    <property type="match status" value="1"/>
</dbReference>
<keyword evidence="5" id="KW-0805">Transcription regulation</keyword>
<keyword evidence="9" id="KW-0804">Transcription</keyword>
<dbReference type="Gene3D" id="1.10.10.10">
    <property type="entry name" value="Winged helix-like DNA-binding domain superfamily/Winged helix DNA-binding domain"/>
    <property type="match status" value="1"/>
</dbReference>
<evidence type="ECO:0000256" key="5">
    <source>
        <dbReference type="ARBA" id="ARBA00023015"/>
    </source>
</evidence>
<evidence type="ECO:0000256" key="10">
    <source>
        <dbReference type="ARBA" id="ARBA00037471"/>
    </source>
</evidence>
<evidence type="ECO:0000313" key="17">
    <source>
        <dbReference type="Proteomes" id="UP000246635"/>
    </source>
</evidence>
<dbReference type="EMBL" id="QGTQ01000001">
    <property type="protein sequence ID" value="PWW08761.1"/>
    <property type="molecule type" value="Genomic_DNA"/>
</dbReference>
<evidence type="ECO:0000256" key="8">
    <source>
        <dbReference type="ARBA" id="ARBA00023159"/>
    </source>
</evidence>
<comment type="function">
    <text evidence="10">Member of the two-component regulatory system HssS/HssR involved in intracellular heme homeostasis and tempering of staphylococcal virulence. Phosphorylated HssR binds to a direct repeat sequence within hrtAB promoter and activates the expression of hrtAB, an efflux pump, in response to extracellular heme, hemin, hemoglobin or blood.</text>
</comment>
<dbReference type="InterPro" id="IPR036388">
    <property type="entry name" value="WH-like_DNA-bd_sf"/>
</dbReference>
<accession>A0A2V2Z9G6</accession>
<dbReference type="GO" id="GO:0000976">
    <property type="term" value="F:transcription cis-regulatory region binding"/>
    <property type="evidence" value="ECO:0007669"/>
    <property type="project" value="TreeGrafter"/>
</dbReference>
<dbReference type="GO" id="GO:0000156">
    <property type="term" value="F:phosphorelay response regulator activity"/>
    <property type="evidence" value="ECO:0007669"/>
    <property type="project" value="TreeGrafter"/>
</dbReference>
<proteinExistence type="predicted"/>
<dbReference type="PROSITE" id="PS51755">
    <property type="entry name" value="OMPR_PHOB"/>
    <property type="match status" value="1"/>
</dbReference>
<name>A0A2V2Z9G6_9BACL</name>
<dbReference type="GO" id="GO:0006355">
    <property type="term" value="P:regulation of DNA-templated transcription"/>
    <property type="evidence" value="ECO:0007669"/>
    <property type="project" value="InterPro"/>
</dbReference>
<dbReference type="InterPro" id="IPR039420">
    <property type="entry name" value="WalR-like"/>
</dbReference>
<keyword evidence="3 12" id="KW-0597">Phosphoprotein</keyword>
<dbReference type="InterPro" id="IPR001789">
    <property type="entry name" value="Sig_transdc_resp-reg_receiver"/>
</dbReference>
<dbReference type="SUPFAM" id="SSF46894">
    <property type="entry name" value="C-terminal effector domain of the bipartite response regulators"/>
    <property type="match status" value="1"/>
</dbReference>
<evidence type="ECO:0000256" key="4">
    <source>
        <dbReference type="ARBA" id="ARBA00023012"/>
    </source>
</evidence>
<feature type="domain" description="OmpR/PhoB-type" evidence="15">
    <location>
        <begin position="125"/>
        <end position="224"/>
    </location>
</feature>
<evidence type="ECO:0000259" key="14">
    <source>
        <dbReference type="PROSITE" id="PS50110"/>
    </source>
</evidence>
<organism evidence="16 17">
    <name type="scientific">Paenibacillus cellulosilyticus</name>
    <dbReference type="NCBI Taxonomy" id="375489"/>
    <lineage>
        <taxon>Bacteria</taxon>
        <taxon>Bacillati</taxon>
        <taxon>Bacillota</taxon>
        <taxon>Bacilli</taxon>
        <taxon>Bacillales</taxon>
        <taxon>Paenibacillaceae</taxon>
        <taxon>Paenibacillus</taxon>
    </lineage>
</organism>
<dbReference type="InterPro" id="IPR011006">
    <property type="entry name" value="CheY-like_superfamily"/>
</dbReference>
<evidence type="ECO:0000259" key="15">
    <source>
        <dbReference type="PROSITE" id="PS51755"/>
    </source>
</evidence>
<sequence>MANLLVVDDDPNIRELIEVCLKDEGFQVVGASNGRMAMHLLRKQRIDLAVIDIMMPVVDGWELCTLIKESYPDLPVMMVSAKNETMHKIKGLQLGADDYVVKPFDPLEIVARVRTLLRRYKIQASMIIEAGELQLDKNRYEIVWKDRRDSLPLKEFDLLFKLVSNPGKIFTRYQLIEQIWGIDFDGDERTVDVHVMRIRERLAALDNCKVTIVTKRGLGYKMEVAE</sequence>
<evidence type="ECO:0000256" key="6">
    <source>
        <dbReference type="ARBA" id="ARBA00023026"/>
    </source>
</evidence>
<keyword evidence="8" id="KW-0010">Activator</keyword>
<keyword evidence="17" id="KW-1185">Reference proteome</keyword>
<protein>
    <recommendedName>
        <fullName evidence="11">Heme response regulator HssR</fullName>
    </recommendedName>
</protein>
<dbReference type="FunFam" id="3.40.50.2300:FF:000001">
    <property type="entry name" value="DNA-binding response regulator PhoB"/>
    <property type="match status" value="1"/>
</dbReference>
<keyword evidence="4" id="KW-0902">Two-component regulatory system</keyword>
<feature type="domain" description="Response regulatory" evidence="14">
    <location>
        <begin position="3"/>
        <end position="117"/>
    </location>
</feature>
<dbReference type="AlphaFoldDB" id="A0A2V2Z9G6"/>
<dbReference type="OrthoDB" id="9790442at2"/>
<evidence type="ECO:0000256" key="9">
    <source>
        <dbReference type="ARBA" id="ARBA00023163"/>
    </source>
</evidence>
<dbReference type="InterPro" id="IPR016032">
    <property type="entry name" value="Sig_transdc_resp-reg_C-effctor"/>
</dbReference>
<dbReference type="InterPro" id="IPR001867">
    <property type="entry name" value="OmpR/PhoB-type_DNA-bd"/>
</dbReference>
<dbReference type="GO" id="GO:0032993">
    <property type="term" value="C:protein-DNA complex"/>
    <property type="evidence" value="ECO:0007669"/>
    <property type="project" value="TreeGrafter"/>
</dbReference>
<evidence type="ECO:0000256" key="11">
    <source>
        <dbReference type="ARBA" id="ARBA00039976"/>
    </source>
</evidence>
<evidence type="ECO:0000256" key="7">
    <source>
        <dbReference type="ARBA" id="ARBA00023125"/>
    </source>
</evidence>
<gene>
    <name evidence="16" type="ORF">DFQ01_101487</name>
</gene>
<dbReference type="Pfam" id="PF00486">
    <property type="entry name" value="Trans_reg_C"/>
    <property type="match status" value="1"/>
</dbReference>
<dbReference type="Gene3D" id="3.40.50.2300">
    <property type="match status" value="1"/>
</dbReference>
<comment type="caution">
    <text evidence="16">The sequence shown here is derived from an EMBL/GenBank/DDBJ whole genome shotgun (WGS) entry which is preliminary data.</text>
</comment>
<evidence type="ECO:0000256" key="1">
    <source>
        <dbReference type="ARBA" id="ARBA00004496"/>
    </source>
</evidence>
<reference evidence="16 17" key="1">
    <citation type="submission" date="2018-05" db="EMBL/GenBank/DDBJ databases">
        <title>Genomic Encyclopedia of Type Strains, Phase III (KMG-III): the genomes of soil and plant-associated and newly described type strains.</title>
        <authorList>
            <person name="Whitman W."/>
        </authorList>
    </citation>
    <scope>NUCLEOTIDE SEQUENCE [LARGE SCALE GENOMIC DNA]</scope>
    <source>
        <strain evidence="16 17">CECT 5696</strain>
    </source>
</reference>
<dbReference type="PROSITE" id="PS50110">
    <property type="entry name" value="RESPONSE_REGULATORY"/>
    <property type="match status" value="1"/>
</dbReference>
<comment type="subcellular location">
    <subcellularLocation>
        <location evidence="1">Cytoplasm</location>
    </subcellularLocation>
</comment>
<dbReference type="Pfam" id="PF00072">
    <property type="entry name" value="Response_reg"/>
    <property type="match status" value="1"/>
</dbReference>
<evidence type="ECO:0000313" key="16">
    <source>
        <dbReference type="EMBL" id="PWW08761.1"/>
    </source>
</evidence>
<keyword evidence="7 13" id="KW-0238">DNA-binding</keyword>
<dbReference type="RefSeq" id="WP_110042267.1">
    <property type="nucleotide sequence ID" value="NZ_CP054613.1"/>
</dbReference>
<evidence type="ECO:0000256" key="3">
    <source>
        <dbReference type="ARBA" id="ARBA00022553"/>
    </source>
</evidence>
<dbReference type="Gene3D" id="6.10.250.690">
    <property type="match status" value="1"/>
</dbReference>
<keyword evidence="6" id="KW-0843">Virulence</keyword>
<evidence type="ECO:0000256" key="12">
    <source>
        <dbReference type="PROSITE-ProRule" id="PRU00169"/>
    </source>
</evidence>
<dbReference type="CDD" id="cd00383">
    <property type="entry name" value="trans_reg_C"/>
    <property type="match status" value="1"/>
</dbReference>
<dbReference type="CDD" id="cd17574">
    <property type="entry name" value="REC_OmpR"/>
    <property type="match status" value="1"/>
</dbReference>